<dbReference type="SUPFAM" id="SSF54991">
    <property type="entry name" value="Anticodon-binding domain of PheRS"/>
    <property type="match status" value="1"/>
</dbReference>
<dbReference type="EC" id="6.1.1.20" evidence="4"/>
<evidence type="ECO:0000256" key="15">
    <source>
        <dbReference type="ARBA" id="ARBA00060211"/>
    </source>
</evidence>
<dbReference type="PROSITE" id="PS50862">
    <property type="entry name" value="AA_TRNA_LIGASE_II"/>
    <property type="match status" value="1"/>
</dbReference>
<evidence type="ECO:0000256" key="3">
    <source>
        <dbReference type="ARBA" id="ARBA00011245"/>
    </source>
</evidence>
<evidence type="ECO:0000256" key="9">
    <source>
        <dbReference type="ARBA" id="ARBA00022946"/>
    </source>
</evidence>
<comment type="subunit">
    <text evidence="3">Monomer.</text>
</comment>
<dbReference type="InterPro" id="IPR005121">
    <property type="entry name" value="Fdx_antiC-bd"/>
</dbReference>
<accession>A0A813VE18</accession>
<name>A0A813VE18_9BILA</name>
<comment type="function">
    <text evidence="15">Is responsible for the charging of tRNA(Phe) with phenylalanine in mitochondrial translation. To a lesser extent, also catalyzes direct attachment of m-Tyr (an oxidized version of Phe) to tRNA(Phe), thereby opening the way for delivery of the misacylated tRNA to the ribosome and incorporation of ROS-damaged amino acid into proteins.</text>
</comment>
<keyword evidence="12" id="KW-0030">Aminoacyl-tRNA synthetase</keyword>
<evidence type="ECO:0000256" key="2">
    <source>
        <dbReference type="ARBA" id="ARBA00008226"/>
    </source>
</evidence>
<dbReference type="CDD" id="cd00496">
    <property type="entry name" value="PheRS_alpha_core"/>
    <property type="match status" value="1"/>
</dbReference>
<dbReference type="GO" id="GO:0004826">
    <property type="term" value="F:phenylalanine-tRNA ligase activity"/>
    <property type="evidence" value="ECO:0007669"/>
    <property type="project" value="UniProtKB-EC"/>
</dbReference>
<dbReference type="InterPro" id="IPR006195">
    <property type="entry name" value="aa-tRNA-synth_II"/>
</dbReference>
<evidence type="ECO:0000256" key="11">
    <source>
        <dbReference type="ARBA" id="ARBA00023128"/>
    </source>
</evidence>
<protein>
    <recommendedName>
        <fullName evidence="16">Phenylalanine--tRNA ligase, mitochondrial</fullName>
        <ecNumber evidence="4">6.1.1.20</ecNumber>
    </recommendedName>
    <alternativeName>
        <fullName evidence="13">Phenylalanyl-tRNA synthetase</fullName>
    </alternativeName>
</protein>
<keyword evidence="9" id="KW-0809">Transit peptide</keyword>
<evidence type="ECO:0000313" key="19">
    <source>
        <dbReference type="EMBL" id="CAF0836153.1"/>
    </source>
</evidence>
<reference evidence="19" key="1">
    <citation type="submission" date="2021-02" db="EMBL/GenBank/DDBJ databases">
        <authorList>
            <person name="Nowell W R."/>
        </authorList>
    </citation>
    <scope>NUCLEOTIDE SEQUENCE</scope>
    <source>
        <strain evidence="19">Ploen Becks lab</strain>
    </source>
</reference>
<dbReference type="GO" id="GO:0005524">
    <property type="term" value="F:ATP binding"/>
    <property type="evidence" value="ECO:0007669"/>
    <property type="project" value="UniProtKB-KW"/>
</dbReference>
<proteinExistence type="inferred from homology"/>
<gene>
    <name evidence="19" type="ORF">OXX778_LOCUS8218</name>
</gene>
<keyword evidence="10" id="KW-0007">Acetylation</keyword>
<evidence type="ECO:0000259" key="18">
    <source>
        <dbReference type="PROSITE" id="PS51447"/>
    </source>
</evidence>
<evidence type="ECO:0000256" key="12">
    <source>
        <dbReference type="ARBA" id="ARBA00023146"/>
    </source>
</evidence>
<comment type="subcellular location">
    <subcellularLocation>
        <location evidence="1">Mitochondrion matrix</location>
    </subcellularLocation>
</comment>
<dbReference type="Proteomes" id="UP000663879">
    <property type="component" value="Unassembled WGS sequence"/>
</dbReference>
<dbReference type="GO" id="GO:0006432">
    <property type="term" value="P:phenylalanyl-tRNA aminoacylation"/>
    <property type="evidence" value="ECO:0007669"/>
    <property type="project" value="InterPro"/>
</dbReference>
<dbReference type="OrthoDB" id="4457at2759"/>
<keyword evidence="6" id="KW-0547">Nucleotide-binding</keyword>
<keyword evidence="20" id="KW-1185">Reference proteome</keyword>
<comment type="catalytic activity">
    <reaction evidence="14">
        <text>tRNA(Phe) + L-phenylalanine + ATP = L-phenylalanyl-tRNA(Phe) + AMP + diphosphate + H(+)</text>
        <dbReference type="Rhea" id="RHEA:19413"/>
        <dbReference type="Rhea" id="RHEA-COMP:9668"/>
        <dbReference type="Rhea" id="RHEA-COMP:9699"/>
        <dbReference type="ChEBI" id="CHEBI:15378"/>
        <dbReference type="ChEBI" id="CHEBI:30616"/>
        <dbReference type="ChEBI" id="CHEBI:33019"/>
        <dbReference type="ChEBI" id="CHEBI:58095"/>
        <dbReference type="ChEBI" id="CHEBI:78442"/>
        <dbReference type="ChEBI" id="CHEBI:78531"/>
        <dbReference type="ChEBI" id="CHEBI:456215"/>
        <dbReference type="EC" id="6.1.1.20"/>
    </reaction>
</comment>
<dbReference type="PANTHER" id="PTHR11538:SF41">
    <property type="entry name" value="PHENYLALANINE--TRNA LIGASE, MITOCHONDRIAL"/>
    <property type="match status" value="1"/>
</dbReference>
<dbReference type="InterPro" id="IPR004530">
    <property type="entry name" value="Phe-tRNA-synth_IIc_mito"/>
</dbReference>
<evidence type="ECO:0000256" key="7">
    <source>
        <dbReference type="ARBA" id="ARBA00022840"/>
    </source>
</evidence>
<dbReference type="Pfam" id="PF01409">
    <property type="entry name" value="tRNA-synt_2d"/>
    <property type="match status" value="2"/>
</dbReference>
<evidence type="ECO:0000313" key="20">
    <source>
        <dbReference type="Proteomes" id="UP000663879"/>
    </source>
</evidence>
<dbReference type="NCBIfam" id="TIGR00469">
    <property type="entry name" value="pheS_mito"/>
    <property type="match status" value="1"/>
</dbReference>
<comment type="similarity">
    <text evidence="2">Belongs to the class-II aminoacyl-tRNA synthetase family.</text>
</comment>
<evidence type="ECO:0000256" key="10">
    <source>
        <dbReference type="ARBA" id="ARBA00022990"/>
    </source>
</evidence>
<evidence type="ECO:0000256" key="1">
    <source>
        <dbReference type="ARBA" id="ARBA00004305"/>
    </source>
</evidence>
<dbReference type="EMBL" id="CAJNOC010001114">
    <property type="protein sequence ID" value="CAF0836153.1"/>
    <property type="molecule type" value="Genomic_DNA"/>
</dbReference>
<dbReference type="InterPro" id="IPR045864">
    <property type="entry name" value="aa-tRNA-synth_II/BPL/LPL"/>
</dbReference>
<evidence type="ECO:0000256" key="5">
    <source>
        <dbReference type="ARBA" id="ARBA00022598"/>
    </source>
</evidence>
<dbReference type="AlphaFoldDB" id="A0A813VE18"/>
<comment type="caution">
    <text evidence="19">The sequence shown here is derived from an EMBL/GenBank/DDBJ whole genome shotgun (WGS) entry which is preliminary data.</text>
</comment>
<keyword evidence="7" id="KW-0067">ATP-binding</keyword>
<feature type="domain" description="FDX-ACB" evidence="18">
    <location>
        <begin position="343"/>
        <end position="439"/>
    </location>
</feature>
<dbReference type="PANTHER" id="PTHR11538">
    <property type="entry name" value="PHENYLALANYL-TRNA SYNTHETASE"/>
    <property type="match status" value="1"/>
</dbReference>
<evidence type="ECO:0000256" key="14">
    <source>
        <dbReference type="ARBA" id="ARBA00049255"/>
    </source>
</evidence>
<dbReference type="GO" id="GO:0000049">
    <property type="term" value="F:tRNA binding"/>
    <property type="evidence" value="ECO:0007669"/>
    <property type="project" value="InterPro"/>
</dbReference>
<dbReference type="Gene3D" id="3.30.930.10">
    <property type="entry name" value="Bira Bifunctional Protein, Domain 2"/>
    <property type="match status" value="1"/>
</dbReference>
<dbReference type="SUPFAM" id="SSF55681">
    <property type="entry name" value="Class II aaRS and biotin synthetases"/>
    <property type="match status" value="1"/>
</dbReference>
<evidence type="ECO:0000256" key="6">
    <source>
        <dbReference type="ARBA" id="ARBA00022741"/>
    </source>
</evidence>
<evidence type="ECO:0000256" key="16">
    <source>
        <dbReference type="ARBA" id="ARBA00073229"/>
    </source>
</evidence>
<dbReference type="Pfam" id="PF03147">
    <property type="entry name" value="FDX-ACB"/>
    <property type="match status" value="1"/>
</dbReference>
<dbReference type="PROSITE" id="PS51447">
    <property type="entry name" value="FDX_ACB"/>
    <property type="match status" value="1"/>
</dbReference>
<sequence>MLIRISKNNFGKFNYITSVRCYSSQKAPTINLFGKEYPTDDWTNINKSIQDKLERNLIHQKYHPLNHLVNKIKHFFYKNYINRNGNPLFSVYDNFRPIVSVEENFDSLLTPKDHVSRSKKDCFYVNKDYLLRAHTTAHDNELIRSGLNCFLTFGDVYRRDEIDAKHYPIFHQCDGVRLFDKNELFRNAANEMDIFEKDPSNLKRTSEKQKNYTLDACKIVEYDLKNTLTNLVQFIFGTSSKINMKWVDATFPFTHPSWELEIEYKGNWYEVLGCGILEQEILTNAGAENHIAWAFGLGLERWAMILYDISDIRVFWSTDNGFLSQFKFDDPTHTKIIKYKPVSVYPPCPIDISFWLPEPSETFTYNSNDFYDLVRDVGGDLVEQVTLIDNFENKKTKKTSHCYRIVYRSMDKTLSLAEVNQLHKLIQTKAAEQLGVKIR</sequence>
<evidence type="ECO:0000256" key="8">
    <source>
        <dbReference type="ARBA" id="ARBA00022917"/>
    </source>
</evidence>
<dbReference type="FunFam" id="3.30.930.10:FF:000041">
    <property type="entry name" value="Phenylalanyl-tRNA synthetase 2, mitochondrial"/>
    <property type="match status" value="1"/>
</dbReference>
<evidence type="ECO:0000256" key="13">
    <source>
        <dbReference type="ARBA" id="ARBA00031194"/>
    </source>
</evidence>
<dbReference type="FunFam" id="3.30.70.380:FF:000002">
    <property type="entry name" value="phenylalanine--tRNA ligase, mitochondrial"/>
    <property type="match status" value="1"/>
</dbReference>
<evidence type="ECO:0000256" key="4">
    <source>
        <dbReference type="ARBA" id="ARBA00012814"/>
    </source>
</evidence>
<dbReference type="GO" id="GO:0005759">
    <property type="term" value="C:mitochondrial matrix"/>
    <property type="evidence" value="ECO:0007669"/>
    <property type="project" value="UniProtKB-SubCell"/>
</dbReference>
<feature type="domain" description="Aminoacyl-transfer RNA synthetases class-II family profile" evidence="17">
    <location>
        <begin position="70"/>
        <end position="341"/>
    </location>
</feature>
<keyword evidence="5" id="KW-0436">Ligase</keyword>
<keyword evidence="8" id="KW-0648">Protein biosynthesis</keyword>
<keyword evidence="11" id="KW-0496">Mitochondrion</keyword>
<evidence type="ECO:0000259" key="17">
    <source>
        <dbReference type="PROSITE" id="PS50862"/>
    </source>
</evidence>
<organism evidence="19 20">
    <name type="scientific">Brachionus calyciflorus</name>
    <dbReference type="NCBI Taxonomy" id="104777"/>
    <lineage>
        <taxon>Eukaryota</taxon>
        <taxon>Metazoa</taxon>
        <taxon>Spiralia</taxon>
        <taxon>Gnathifera</taxon>
        <taxon>Rotifera</taxon>
        <taxon>Eurotatoria</taxon>
        <taxon>Monogononta</taxon>
        <taxon>Pseudotrocha</taxon>
        <taxon>Ploima</taxon>
        <taxon>Brachionidae</taxon>
        <taxon>Brachionus</taxon>
    </lineage>
</organism>
<dbReference type="SMART" id="SM00896">
    <property type="entry name" value="FDX-ACB"/>
    <property type="match status" value="1"/>
</dbReference>
<dbReference type="Gene3D" id="3.30.70.380">
    <property type="entry name" value="Ferrodoxin-fold anticodon-binding domain"/>
    <property type="match status" value="1"/>
</dbReference>
<dbReference type="InterPro" id="IPR002319">
    <property type="entry name" value="Phenylalanyl-tRNA_Synthase"/>
</dbReference>
<dbReference type="InterPro" id="IPR036690">
    <property type="entry name" value="Fdx_antiC-bd_sf"/>
</dbReference>